<proteinExistence type="predicted"/>
<dbReference type="Proteomes" id="UP000694863">
    <property type="component" value="Unplaced"/>
</dbReference>
<accession>A0AC55CU64</accession>
<evidence type="ECO:0000313" key="2">
    <source>
        <dbReference type="RefSeq" id="XP_045143034.1"/>
    </source>
</evidence>
<sequence length="177" mass="19664">MSLSVLETSCRNAPERHEWGDCISDIQHETFFVLASHLLPASEEKGSLIFLGVSEGELWLCCDKDNGQSQPKPTVTTAEVLEKGRGGHRGVVTTYCPSTYQHQKNPCKDLTAQKEPSLTSFIFYKRKVGSRYTLESAAHSKWFLCTSSSSDAPVGMTKTPGKNNHTEFSFAKLSQWT</sequence>
<dbReference type="RefSeq" id="XP_045143034.1">
    <property type="nucleotide sequence ID" value="XM_045287099.1"/>
</dbReference>
<keyword evidence="1" id="KW-1185">Reference proteome</keyword>
<organism evidence="1 2">
    <name type="scientific">Echinops telfairi</name>
    <name type="common">Lesser hedgehog tenrec</name>
    <dbReference type="NCBI Taxonomy" id="9371"/>
    <lineage>
        <taxon>Eukaryota</taxon>
        <taxon>Metazoa</taxon>
        <taxon>Chordata</taxon>
        <taxon>Craniata</taxon>
        <taxon>Vertebrata</taxon>
        <taxon>Euteleostomi</taxon>
        <taxon>Mammalia</taxon>
        <taxon>Eutheria</taxon>
        <taxon>Afrotheria</taxon>
        <taxon>Tenrecidae</taxon>
        <taxon>Tenrecinae</taxon>
        <taxon>Echinops</taxon>
    </lineage>
</organism>
<protein>
    <submittedName>
        <fullName evidence="2">Interleukin-37</fullName>
    </submittedName>
</protein>
<name>A0AC55CU64_ECHTE</name>
<reference evidence="2" key="1">
    <citation type="submission" date="2025-08" db="UniProtKB">
        <authorList>
            <consortium name="RefSeq"/>
        </authorList>
    </citation>
    <scope>IDENTIFICATION</scope>
</reference>
<evidence type="ECO:0000313" key="1">
    <source>
        <dbReference type="Proteomes" id="UP000694863"/>
    </source>
</evidence>
<gene>
    <name evidence="2" type="primary">IL37</name>
</gene>